<dbReference type="EMBL" id="LAZR01017870">
    <property type="protein sequence ID" value="KKL98627.1"/>
    <property type="molecule type" value="Genomic_DNA"/>
</dbReference>
<protein>
    <recommendedName>
        <fullName evidence="1">Gene product 88 domain-containing protein</fullName>
    </recommendedName>
</protein>
<organism evidence="2">
    <name type="scientific">marine sediment metagenome</name>
    <dbReference type="NCBI Taxonomy" id="412755"/>
    <lineage>
        <taxon>unclassified sequences</taxon>
        <taxon>metagenomes</taxon>
        <taxon>ecological metagenomes</taxon>
    </lineage>
</organism>
<feature type="domain" description="Gene product 88" evidence="1">
    <location>
        <begin position="4"/>
        <end position="185"/>
    </location>
</feature>
<dbReference type="AlphaFoldDB" id="A0A0F9JHZ0"/>
<sequence length="200" mass="23351">MKLLTQNSKLKKDNIWSFGLPAVKTCPQAGECANYCYARKGRYVFGTVKSHKERCFDHSKTLLFIRDICREIDSHQQSGINIIRIHDSGDFYNRLYARQWFAIAKRKPNIIFYAYTKSVEMFKEFRLGRNADNTHVIPDNFRVIYSYGGKQDQLIDINLDRHAWIFDNEQDLRLAGYVDCSESDLLTATTDSLKIGLIYR</sequence>
<gene>
    <name evidence="2" type="ORF">LCGC14_1822530</name>
</gene>
<reference evidence="2" key="1">
    <citation type="journal article" date="2015" name="Nature">
        <title>Complex archaea that bridge the gap between prokaryotes and eukaryotes.</title>
        <authorList>
            <person name="Spang A."/>
            <person name="Saw J.H."/>
            <person name="Jorgensen S.L."/>
            <person name="Zaremba-Niedzwiedzka K."/>
            <person name="Martijn J."/>
            <person name="Lind A.E."/>
            <person name="van Eijk R."/>
            <person name="Schleper C."/>
            <person name="Guy L."/>
            <person name="Ettema T.J."/>
        </authorList>
    </citation>
    <scope>NUCLEOTIDE SEQUENCE</scope>
</reference>
<name>A0A0F9JHZ0_9ZZZZ</name>
<dbReference type="InterPro" id="IPR020290">
    <property type="entry name" value="Gp88"/>
</dbReference>
<evidence type="ECO:0000313" key="2">
    <source>
        <dbReference type="EMBL" id="KKL98627.1"/>
    </source>
</evidence>
<comment type="caution">
    <text evidence="2">The sequence shown here is derived from an EMBL/GenBank/DDBJ whole genome shotgun (WGS) entry which is preliminary data.</text>
</comment>
<proteinExistence type="predicted"/>
<dbReference type="Pfam" id="PF17338">
    <property type="entry name" value="GP88"/>
    <property type="match status" value="1"/>
</dbReference>
<evidence type="ECO:0000259" key="1">
    <source>
        <dbReference type="Pfam" id="PF17338"/>
    </source>
</evidence>
<accession>A0A0F9JHZ0</accession>